<sequence>MPRQTATAPRLAAPRLAAPRLIVRSSKIHAAGCYTLDPISKGSLVLEYTGPRISKRLADERYADRVVTYLFGVAGTNEVIDGFGTAMFVNHSCDPNCETDEVKGRIFIKAVRDIAAGEELLYEYNLYDSEDDDADCYCGAPQCRGTMFSDWELARRARAAARKKRTSKKAKA</sequence>
<dbReference type="InterPro" id="IPR050777">
    <property type="entry name" value="SET2_Histone-Lys_MeTrsfase"/>
</dbReference>
<dbReference type="RefSeq" id="WP_103933525.1">
    <property type="nucleotide sequence ID" value="NZ_FNVA01000004.1"/>
</dbReference>
<proteinExistence type="predicted"/>
<dbReference type="Pfam" id="PF00856">
    <property type="entry name" value="SET"/>
    <property type="match status" value="1"/>
</dbReference>
<feature type="domain" description="SET" evidence="6">
    <location>
        <begin position="19"/>
        <end position="125"/>
    </location>
</feature>
<dbReference type="GO" id="GO:0032259">
    <property type="term" value="P:methylation"/>
    <property type="evidence" value="ECO:0007669"/>
    <property type="project" value="UniProtKB-KW"/>
</dbReference>
<dbReference type="InterPro" id="IPR001214">
    <property type="entry name" value="SET_dom"/>
</dbReference>
<keyword evidence="2" id="KW-0158">Chromosome</keyword>
<dbReference type="GO" id="GO:0008168">
    <property type="term" value="F:methyltransferase activity"/>
    <property type="evidence" value="ECO:0007669"/>
    <property type="project" value="UniProtKB-KW"/>
</dbReference>
<dbReference type="Gene3D" id="2.170.270.10">
    <property type="entry name" value="SET domain"/>
    <property type="match status" value="1"/>
</dbReference>
<organism evidence="8 9">
    <name type="scientific">Bryocella elongata</name>
    <dbReference type="NCBI Taxonomy" id="863522"/>
    <lineage>
        <taxon>Bacteria</taxon>
        <taxon>Pseudomonadati</taxon>
        <taxon>Acidobacteriota</taxon>
        <taxon>Terriglobia</taxon>
        <taxon>Terriglobales</taxon>
        <taxon>Acidobacteriaceae</taxon>
        <taxon>Bryocella</taxon>
    </lineage>
</organism>
<dbReference type="InterPro" id="IPR003616">
    <property type="entry name" value="Post-SET_dom"/>
</dbReference>
<accession>A0A1H5ZGF7</accession>
<keyword evidence="4" id="KW-0808">Transferase</keyword>
<dbReference type="InterPro" id="IPR046341">
    <property type="entry name" value="SET_dom_sf"/>
</dbReference>
<dbReference type="Proteomes" id="UP000236728">
    <property type="component" value="Unassembled WGS sequence"/>
</dbReference>
<keyword evidence="3" id="KW-0489">Methyltransferase</keyword>
<dbReference type="AlphaFoldDB" id="A0A1H5ZGF7"/>
<comment type="subcellular location">
    <subcellularLocation>
        <location evidence="1">Chromosome</location>
    </subcellularLocation>
</comment>
<protein>
    <recommendedName>
        <fullName evidence="10">SET domain-containing protein</fullName>
    </recommendedName>
</protein>
<dbReference type="SMART" id="SM00508">
    <property type="entry name" value="PostSET"/>
    <property type="match status" value="1"/>
</dbReference>
<keyword evidence="5" id="KW-0949">S-adenosyl-L-methionine</keyword>
<name>A0A1H5ZGF7_9BACT</name>
<feature type="domain" description="Post-SET" evidence="7">
    <location>
        <begin position="132"/>
        <end position="148"/>
    </location>
</feature>
<dbReference type="SUPFAM" id="SSF82199">
    <property type="entry name" value="SET domain"/>
    <property type="match status" value="1"/>
</dbReference>
<dbReference type="PROSITE" id="PS50868">
    <property type="entry name" value="POST_SET"/>
    <property type="match status" value="1"/>
</dbReference>
<evidence type="ECO:0000256" key="2">
    <source>
        <dbReference type="ARBA" id="ARBA00022454"/>
    </source>
</evidence>
<evidence type="ECO:0000256" key="5">
    <source>
        <dbReference type="ARBA" id="ARBA00022691"/>
    </source>
</evidence>
<keyword evidence="9" id="KW-1185">Reference proteome</keyword>
<evidence type="ECO:0000256" key="1">
    <source>
        <dbReference type="ARBA" id="ARBA00004286"/>
    </source>
</evidence>
<dbReference type="PANTHER" id="PTHR22884">
    <property type="entry name" value="SET DOMAIN PROTEINS"/>
    <property type="match status" value="1"/>
</dbReference>
<evidence type="ECO:0008006" key="10">
    <source>
        <dbReference type="Google" id="ProtNLM"/>
    </source>
</evidence>
<dbReference type="OrthoDB" id="9790349at2"/>
<evidence type="ECO:0000256" key="3">
    <source>
        <dbReference type="ARBA" id="ARBA00022603"/>
    </source>
</evidence>
<evidence type="ECO:0000256" key="4">
    <source>
        <dbReference type="ARBA" id="ARBA00022679"/>
    </source>
</evidence>
<evidence type="ECO:0000313" key="8">
    <source>
        <dbReference type="EMBL" id="SEG35559.1"/>
    </source>
</evidence>
<gene>
    <name evidence="8" type="ORF">SAMN05421819_2648</name>
</gene>
<dbReference type="GO" id="GO:0005694">
    <property type="term" value="C:chromosome"/>
    <property type="evidence" value="ECO:0007669"/>
    <property type="project" value="UniProtKB-SubCell"/>
</dbReference>
<dbReference type="PROSITE" id="PS50280">
    <property type="entry name" value="SET"/>
    <property type="match status" value="1"/>
</dbReference>
<dbReference type="SMART" id="SM00317">
    <property type="entry name" value="SET"/>
    <property type="match status" value="1"/>
</dbReference>
<dbReference type="EMBL" id="FNVA01000004">
    <property type="protein sequence ID" value="SEG35559.1"/>
    <property type="molecule type" value="Genomic_DNA"/>
</dbReference>
<evidence type="ECO:0000259" key="7">
    <source>
        <dbReference type="PROSITE" id="PS50868"/>
    </source>
</evidence>
<evidence type="ECO:0000259" key="6">
    <source>
        <dbReference type="PROSITE" id="PS50280"/>
    </source>
</evidence>
<reference evidence="8 9" key="1">
    <citation type="submission" date="2016-10" db="EMBL/GenBank/DDBJ databases">
        <authorList>
            <person name="de Groot N.N."/>
        </authorList>
    </citation>
    <scope>NUCLEOTIDE SEQUENCE [LARGE SCALE GENOMIC DNA]</scope>
    <source>
        <strain evidence="8 9">DSM 22489</strain>
    </source>
</reference>
<evidence type="ECO:0000313" key="9">
    <source>
        <dbReference type="Proteomes" id="UP000236728"/>
    </source>
</evidence>